<evidence type="ECO:0000256" key="7">
    <source>
        <dbReference type="ARBA" id="ARBA00023157"/>
    </source>
</evidence>
<comment type="caution">
    <text evidence="8">The sequence shown here is derived from an EMBL/GenBank/DDBJ whole genome shotgun (WGS) entry which is preliminary data.</text>
</comment>
<dbReference type="Gene3D" id="3.40.50.1820">
    <property type="entry name" value="alpha/beta hydrolase"/>
    <property type="match status" value="1"/>
</dbReference>
<dbReference type="PANTHER" id="PTHR33938:SF15">
    <property type="entry name" value="FERULOYL ESTERASE B-RELATED"/>
    <property type="match status" value="1"/>
</dbReference>
<dbReference type="EMBL" id="SHKW01000001">
    <property type="protein sequence ID" value="RZU41761.1"/>
    <property type="molecule type" value="Genomic_DNA"/>
</dbReference>
<proteinExistence type="inferred from homology"/>
<dbReference type="AlphaFoldDB" id="A0A4Q7YX34"/>
<accession>A0A4Q7YX34</accession>
<evidence type="ECO:0000256" key="6">
    <source>
        <dbReference type="ARBA" id="ARBA00022837"/>
    </source>
</evidence>
<keyword evidence="2" id="KW-0719">Serine esterase</keyword>
<evidence type="ECO:0000256" key="3">
    <source>
        <dbReference type="ARBA" id="ARBA00022723"/>
    </source>
</evidence>
<name>A0A4Q7YX34_9BACT</name>
<evidence type="ECO:0000313" key="9">
    <source>
        <dbReference type="Proteomes" id="UP000292958"/>
    </source>
</evidence>
<keyword evidence="3" id="KW-0479">Metal-binding</keyword>
<organism evidence="8 9">
    <name type="scientific">Edaphobacter modestus</name>
    <dbReference type="NCBI Taxonomy" id="388466"/>
    <lineage>
        <taxon>Bacteria</taxon>
        <taxon>Pseudomonadati</taxon>
        <taxon>Acidobacteriota</taxon>
        <taxon>Terriglobia</taxon>
        <taxon>Terriglobales</taxon>
        <taxon>Acidobacteriaceae</taxon>
        <taxon>Edaphobacter</taxon>
    </lineage>
</organism>
<evidence type="ECO:0000256" key="4">
    <source>
        <dbReference type="ARBA" id="ARBA00022729"/>
    </source>
</evidence>
<dbReference type="OrthoDB" id="176867at2"/>
<evidence type="ECO:0000256" key="1">
    <source>
        <dbReference type="ARBA" id="ARBA00006249"/>
    </source>
</evidence>
<dbReference type="Proteomes" id="UP000292958">
    <property type="component" value="Unassembled WGS sequence"/>
</dbReference>
<sequence length="529" mass="57297">MDARCSRRAWRRRVLDAALAISLVAVHPVVVLAQPGESCRKLTSLRIPDTTIESAAVIEDGNFNPPGATNSIRRLPPFCRVTGITRPAIGFEVWMPLGKWTGRFEVVGNGGMAGTISYGSMAAALRRGNATASTNTGHITQPTGSGFDASWSLNRPELVEDFGHRALHLTTVNGKQIAREFYRKSVNHSYYVGCSKGGGQGLMEAQRYPGDFDGIVAGDPAYNWTRLYAGAHLYYAMSTLKDPESYIQPAKVKLLADAVNQACDAKDGFTDGVLDDPLACHFDPAVLACKQGQDPGTCFTPKQVKAVKDIWAGSHDDRGRQIFPGLVPGGEGGSGGWQSWVTGSAPFHATHWKAADSFFRFMVMGDPNYDPMTFDYDRDKGALDRLAPALDAIDANLRPFERRGAKLILYHGWSDPDISPLNTIHYYKAMEQATGPGTSNFARLFLVPGMQHCGGGPGTDSFDAVSAIERWVEKGVAPVQIVASHSTHGVVDRTRPLCPYPQMAVFSGKGNPNDAANFVCRVQQVTEGN</sequence>
<comment type="similarity">
    <text evidence="1">Belongs to the tannase family.</text>
</comment>
<evidence type="ECO:0000256" key="5">
    <source>
        <dbReference type="ARBA" id="ARBA00022801"/>
    </source>
</evidence>
<dbReference type="InterPro" id="IPR011118">
    <property type="entry name" value="Tannase/feruloyl_esterase"/>
</dbReference>
<evidence type="ECO:0000313" key="8">
    <source>
        <dbReference type="EMBL" id="RZU41761.1"/>
    </source>
</evidence>
<dbReference type="PANTHER" id="PTHR33938">
    <property type="entry name" value="FERULOYL ESTERASE B-RELATED"/>
    <property type="match status" value="1"/>
</dbReference>
<dbReference type="GO" id="GO:0046872">
    <property type="term" value="F:metal ion binding"/>
    <property type="evidence" value="ECO:0007669"/>
    <property type="project" value="UniProtKB-KW"/>
</dbReference>
<protein>
    <submittedName>
        <fullName evidence="8">Feruloyl esterase</fullName>
    </submittedName>
</protein>
<keyword evidence="7" id="KW-1015">Disulfide bond</keyword>
<dbReference type="Pfam" id="PF07519">
    <property type="entry name" value="Tannase"/>
    <property type="match status" value="1"/>
</dbReference>
<dbReference type="SUPFAM" id="SSF53474">
    <property type="entry name" value="alpha/beta-Hydrolases"/>
    <property type="match status" value="1"/>
</dbReference>
<keyword evidence="9" id="KW-1185">Reference proteome</keyword>
<dbReference type="GO" id="GO:0052689">
    <property type="term" value="F:carboxylic ester hydrolase activity"/>
    <property type="evidence" value="ECO:0007669"/>
    <property type="project" value="UniProtKB-KW"/>
</dbReference>
<gene>
    <name evidence="8" type="ORF">BDD14_3297</name>
</gene>
<reference evidence="8 9" key="1">
    <citation type="submission" date="2019-02" db="EMBL/GenBank/DDBJ databases">
        <title>Genomic Encyclopedia of Archaeal and Bacterial Type Strains, Phase II (KMG-II): from individual species to whole genera.</title>
        <authorList>
            <person name="Goeker M."/>
        </authorList>
    </citation>
    <scope>NUCLEOTIDE SEQUENCE [LARGE SCALE GENOMIC DNA]</scope>
    <source>
        <strain evidence="8 9">DSM 18101</strain>
    </source>
</reference>
<keyword evidence="5" id="KW-0378">Hydrolase</keyword>
<keyword evidence="4" id="KW-0732">Signal</keyword>
<keyword evidence="6" id="KW-0106">Calcium</keyword>
<evidence type="ECO:0000256" key="2">
    <source>
        <dbReference type="ARBA" id="ARBA00022487"/>
    </source>
</evidence>
<dbReference type="InterPro" id="IPR029058">
    <property type="entry name" value="AB_hydrolase_fold"/>
</dbReference>